<reference evidence="1" key="1">
    <citation type="submission" date="2020-04" db="EMBL/GenBank/DDBJ databases">
        <title>A chromosome-scale assembly and high-density genetic map of the yellow drum (Nibea albiflora) genome.</title>
        <authorList>
            <person name="Xu D."/>
            <person name="Zhang W."/>
            <person name="Chen R."/>
            <person name="Tan P."/>
            <person name="Wang L."/>
            <person name="Song H."/>
            <person name="Tian L."/>
            <person name="Zhu Q."/>
            <person name="Wang B."/>
        </authorList>
    </citation>
    <scope>NUCLEOTIDE SEQUENCE</scope>
    <source>
        <strain evidence="1">ZJHYS-2018</strain>
    </source>
</reference>
<dbReference type="EMBL" id="CM024800">
    <property type="protein sequence ID" value="KAG8012512.1"/>
    <property type="molecule type" value="Genomic_DNA"/>
</dbReference>
<accession>A0ACB7FDP5</accession>
<sequence length="715" mass="77729">MMDFDNILDIASQNQGVSGSQQKRYSLQAGPPKKDPKSKGVNPAAVQALLKKQFVETKKKEILHKKKKEELLAKRVELKSDRKARAMASRTKDNFRGYNGVPVVETPKKRRTKQEMLEERSMNDERFRNNSLDPEDDEDNYEYEQTDSEPDQEPEPLRPGKTTGVSGSKSSDKLSSKRNSGPPKPAPPPMNFADLLKLAEKKQFEPVELKSKAVKKEERLRTAEEIRELEMERKAKRPDKDRDSKAERERDSKSSSSSNRKGTLEREQKNCKPQKNSVEKPGLHSGSGKKSHQGHPSSKPQGGDRERERPKTSHSDRDKFKSGSSGSSGAINSKVPSKATSSQVLAKQMGSKPSSSHKSSTSSDLSFKKESSSLNQGRASGIPGTRPTGSTATGQKSQHGSSQQNRTSQGNSLKQGPIVGGLKSGKGEPLRPGNNSAVKSSGNSAMRPSSGGPPKAGSQPQARPGGTLQARPGGAPQARPGGAPQTRPGGTLQARPGGAPQARPGGRGMLAPSGGSGSRPPGVGPGSGGAVQGRPTGSIASGPGRPKCTVVSETISSKNVGGSRPGAPPRPGMQQRPGMAPRPGMPQRPGMPPRPGMAPRPMMNRPPGTMLPPITSAYKRRYEDEDEYDSEMDDFIDDGGEDQDQISRHIKEIFGYDRTRYKDESDYALKFMESSWRDLQKEEARSLKLAVQEDLEEEKREEDEMKRNAKRKRKN</sequence>
<comment type="caution">
    <text evidence="1">The sequence shown here is derived from an EMBL/GenBank/DDBJ whole genome shotgun (WGS) entry which is preliminary data.</text>
</comment>
<evidence type="ECO:0000313" key="1">
    <source>
        <dbReference type="EMBL" id="KAG8012512.1"/>
    </source>
</evidence>
<evidence type="ECO:0000313" key="2">
    <source>
        <dbReference type="Proteomes" id="UP000805704"/>
    </source>
</evidence>
<keyword evidence="2" id="KW-1185">Reference proteome</keyword>
<organism evidence="1 2">
    <name type="scientific">Nibea albiflora</name>
    <name type="common">Yellow drum</name>
    <name type="synonym">Corvina albiflora</name>
    <dbReference type="NCBI Taxonomy" id="240163"/>
    <lineage>
        <taxon>Eukaryota</taxon>
        <taxon>Metazoa</taxon>
        <taxon>Chordata</taxon>
        <taxon>Craniata</taxon>
        <taxon>Vertebrata</taxon>
        <taxon>Euteleostomi</taxon>
        <taxon>Actinopterygii</taxon>
        <taxon>Neopterygii</taxon>
        <taxon>Teleostei</taxon>
        <taxon>Neoteleostei</taxon>
        <taxon>Acanthomorphata</taxon>
        <taxon>Eupercaria</taxon>
        <taxon>Sciaenidae</taxon>
        <taxon>Nibea</taxon>
    </lineage>
</organism>
<name>A0ACB7FDP5_NIBAL</name>
<gene>
    <name evidence="1" type="primary">SPTY2D1</name>
    <name evidence="1" type="ORF">GBF38_020294</name>
</gene>
<proteinExistence type="predicted"/>
<protein>
    <submittedName>
        <fullName evidence="1">Protein SPT2-like protein</fullName>
    </submittedName>
</protein>
<dbReference type="Proteomes" id="UP000805704">
    <property type="component" value="Chromosome 12"/>
</dbReference>